<accession>A0AA38CV30</accession>
<dbReference type="SUPFAM" id="SSF52467">
    <property type="entry name" value="DHS-like NAD/FAD-binding domain"/>
    <property type="match status" value="1"/>
</dbReference>
<dbReference type="RefSeq" id="WP_284251863.1">
    <property type="nucleotide sequence ID" value="NZ_BSUM01000001.1"/>
</dbReference>
<sequence>MANKEVALFFGAGLSMGAGLPSWNGLLERLLADAGSDLTWEELSNLPVLDQGEVLERELRDLTPRDGRTLGERVTAVVGQDLLPGLGHVLLAGMRIPNAVTTNYDQLYERAVEATGGVDQTREIAVLPWERADPEGPWVMKMHGDVDHPSSIVLTRNAFVHYDARWKPVGAVIQALMMTKHVMVVGASLTDDNLIRFAHEVAALRTQLATDGGAHTDGADIGSVITLQPDRAFERLWSSQLDVVVAGSAPGIAIGGRAASARALALFLDAVAMYAARDASHLLDARYQVGDSDLVATLRGAYAEAFKRGHDDEAWAALARMLAGFGAAEG</sequence>
<name>A0AA38CV30_9MICO</name>
<dbReference type="Proteomes" id="UP001157161">
    <property type="component" value="Unassembled WGS sequence"/>
</dbReference>
<dbReference type="InterPro" id="IPR029035">
    <property type="entry name" value="DHS-like_NAD/FAD-binding_dom"/>
</dbReference>
<organism evidence="1 2">
    <name type="scientific">Litorihabitans aurantiacus</name>
    <dbReference type="NCBI Taxonomy" id="1930061"/>
    <lineage>
        <taxon>Bacteria</taxon>
        <taxon>Bacillati</taxon>
        <taxon>Actinomycetota</taxon>
        <taxon>Actinomycetes</taxon>
        <taxon>Micrococcales</taxon>
        <taxon>Beutenbergiaceae</taxon>
        <taxon>Litorihabitans</taxon>
    </lineage>
</organism>
<dbReference type="AlphaFoldDB" id="A0AA38CV30"/>
<proteinExistence type="predicted"/>
<evidence type="ECO:0000313" key="1">
    <source>
        <dbReference type="EMBL" id="GMA33189.1"/>
    </source>
</evidence>
<gene>
    <name evidence="1" type="ORF">GCM10025875_31810</name>
</gene>
<evidence type="ECO:0000313" key="2">
    <source>
        <dbReference type="Proteomes" id="UP001157161"/>
    </source>
</evidence>
<reference evidence="1" key="2">
    <citation type="submission" date="2023-02" db="EMBL/GenBank/DDBJ databases">
        <authorList>
            <person name="Sun Q."/>
            <person name="Mori K."/>
        </authorList>
    </citation>
    <scope>NUCLEOTIDE SEQUENCE</scope>
    <source>
        <strain evidence="1">NBRC 112290</strain>
    </source>
</reference>
<evidence type="ECO:0008006" key="3">
    <source>
        <dbReference type="Google" id="ProtNLM"/>
    </source>
</evidence>
<comment type="caution">
    <text evidence="1">The sequence shown here is derived from an EMBL/GenBank/DDBJ whole genome shotgun (WGS) entry which is preliminary data.</text>
</comment>
<protein>
    <recommendedName>
        <fullName evidence="3">SIR2-like domain-containing protein</fullName>
    </recommendedName>
</protein>
<reference evidence="1" key="1">
    <citation type="journal article" date="2014" name="Int. J. Syst. Evol. Microbiol.">
        <title>Complete genome sequence of Corynebacterium casei LMG S-19264T (=DSM 44701T), isolated from a smear-ripened cheese.</title>
        <authorList>
            <consortium name="US DOE Joint Genome Institute (JGI-PGF)"/>
            <person name="Walter F."/>
            <person name="Albersmeier A."/>
            <person name="Kalinowski J."/>
            <person name="Ruckert C."/>
        </authorList>
    </citation>
    <scope>NUCLEOTIDE SEQUENCE</scope>
    <source>
        <strain evidence="1">NBRC 112290</strain>
    </source>
</reference>
<dbReference type="Pfam" id="PF13289">
    <property type="entry name" value="SIR2_2"/>
    <property type="match status" value="1"/>
</dbReference>
<keyword evidence="2" id="KW-1185">Reference proteome</keyword>
<dbReference type="EMBL" id="BSUM01000001">
    <property type="protein sequence ID" value="GMA33189.1"/>
    <property type="molecule type" value="Genomic_DNA"/>
</dbReference>